<dbReference type="PRINTS" id="PR00851">
    <property type="entry name" value="XRODRMPGMNTB"/>
</dbReference>
<evidence type="ECO:0000256" key="8">
    <source>
        <dbReference type="ARBA" id="ARBA00034808"/>
    </source>
</evidence>
<dbReference type="Pfam" id="PF13625">
    <property type="entry name" value="Helicase_C_3"/>
    <property type="match status" value="1"/>
</dbReference>
<organism evidence="12 13">
    <name type="scientific">Paenibacillus antri</name>
    <dbReference type="NCBI Taxonomy" id="2582848"/>
    <lineage>
        <taxon>Bacteria</taxon>
        <taxon>Bacillati</taxon>
        <taxon>Bacillota</taxon>
        <taxon>Bacilli</taxon>
        <taxon>Bacillales</taxon>
        <taxon>Paenibacillaceae</taxon>
        <taxon>Paenibacillus</taxon>
    </lineage>
</organism>
<evidence type="ECO:0000256" key="3">
    <source>
        <dbReference type="ARBA" id="ARBA00022801"/>
    </source>
</evidence>
<comment type="caution">
    <text evidence="12">The sequence shown here is derived from an EMBL/GenBank/DDBJ whole genome shotgun (WGS) entry which is preliminary data.</text>
</comment>
<accession>A0A5R9G977</accession>
<dbReference type="Gene3D" id="3.40.50.300">
    <property type="entry name" value="P-loop containing nucleotide triphosphate hydrolases"/>
    <property type="match status" value="2"/>
</dbReference>
<evidence type="ECO:0000256" key="6">
    <source>
        <dbReference type="ARBA" id="ARBA00023235"/>
    </source>
</evidence>
<dbReference type="NCBIfam" id="NF045503">
    <property type="entry name" value="repair_heli_XPB"/>
    <property type="match status" value="1"/>
</dbReference>
<dbReference type="GO" id="GO:0003677">
    <property type="term" value="F:DNA binding"/>
    <property type="evidence" value="ECO:0007669"/>
    <property type="project" value="InterPro"/>
</dbReference>
<dbReference type="Pfam" id="PF16203">
    <property type="entry name" value="ERCC3_RAD25_C"/>
    <property type="match status" value="1"/>
</dbReference>
<evidence type="ECO:0000313" key="12">
    <source>
        <dbReference type="EMBL" id="TLS49938.1"/>
    </source>
</evidence>
<evidence type="ECO:0000256" key="5">
    <source>
        <dbReference type="ARBA" id="ARBA00022840"/>
    </source>
</evidence>
<keyword evidence="6" id="KW-0413">Isomerase</keyword>
<gene>
    <name evidence="12" type="ORF">FE782_23355</name>
</gene>
<dbReference type="GO" id="GO:0043138">
    <property type="term" value="F:3'-5' DNA helicase activity"/>
    <property type="evidence" value="ECO:0007669"/>
    <property type="project" value="UniProtKB-EC"/>
</dbReference>
<evidence type="ECO:0000256" key="7">
    <source>
        <dbReference type="ARBA" id="ARBA00034617"/>
    </source>
</evidence>
<protein>
    <recommendedName>
        <fullName evidence="8">DNA 3'-5' helicase</fullName>
        <ecNumber evidence="8">5.6.2.4</ecNumber>
    </recommendedName>
</protein>
<dbReference type="PROSITE" id="PS51194">
    <property type="entry name" value="HELICASE_CTER"/>
    <property type="match status" value="1"/>
</dbReference>
<evidence type="ECO:0000259" key="10">
    <source>
        <dbReference type="PROSITE" id="PS51192"/>
    </source>
</evidence>
<keyword evidence="2" id="KW-0547">Nucleotide-binding</keyword>
<evidence type="ECO:0000256" key="9">
    <source>
        <dbReference type="ARBA" id="ARBA00048988"/>
    </source>
</evidence>
<evidence type="ECO:0000256" key="1">
    <source>
        <dbReference type="ARBA" id="ARBA00006637"/>
    </source>
</evidence>
<evidence type="ECO:0000313" key="13">
    <source>
        <dbReference type="Proteomes" id="UP000309676"/>
    </source>
</evidence>
<dbReference type="InterPro" id="IPR032830">
    <property type="entry name" value="XPB/Ssl2_N"/>
</dbReference>
<dbReference type="PANTHER" id="PTHR11274:SF0">
    <property type="entry name" value="GENERAL TRANSCRIPTION AND DNA REPAIR FACTOR IIH HELICASE SUBUNIT XPB"/>
    <property type="match status" value="1"/>
</dbReference>
<evidence type="ECO:0000256" key="4">
    <source>
        <dbReference type="ARBA" id="ARBA00022806"/>
    </source>
</evidence>
<keyword evidence="3" id="KW-0378">Hydrolase</keyword>
<dbReference type="GO" id="GO:0005524">
    <property type="term" value="F:ATP binding"/>
    <property type="evidence" value="ECO:0007669"/>
    <property type="project" value="UniProtKB-KW"/>
</dbReference>
<evidence type="ECO:0000256" key="2">
    <source>
        <dbReference type="ARBA" id="ARBA00022741"/>
    </source>
</evidence>
<name>A0A5R9G977_9BACL</name>
<sequence>MKDKPIIVQSDFTVLLETRHPKADEVRPKLSSFADLRKSPDGLHTYRITPLSLWNAASAGATAESIVETLTAYAKFGVPAAVVKDIRAYVNRYGLVRIEREGKQLMLRCDDPEVLKAISAYDSLRSYWEPSPMDHRHTIAVRLTERGSVKQELMRLGYPVVDVAGYQDGEPVPIALRPSLRASGKPFGLRDYQEEAVEAFYRGGAAAGGSGVLVLPCGAGKTVIGIGAMAKLGRATLILTTNSTSVKQWRQELLDKTTLTEDDIGEYGADRKEVRPITIATYQMLTHRKSKDGEFSHMKLFGERSWGLIVYDEVHLLPAPVFRATADIQATRRLGLTATLVREDGREEDVFSLVGPKRYEVPWKRLEAQGWIATVDCTEVRVPMSGETLEAYRKSGAREQHRIAGENPAKLDVARQLLDEHRGNPTLVIGQYLDQLGALSEELGCPVVTGETPNAERERLYAAFRKGEIGVLIVSKVANFAVDLPDAAVAIQVSGSFGSRQEEAQRLGRVLRPKEGNNEAHFYALVSEGTKELEFAMKRQMFLVEQGYRYRSVGWDERRADGLSATPEEGEQAG</sequence>
<dbReference type="OrthoDB" id="9802848at2"/>
<dbReference type="InterPro" id="IPR050615">
    <property type="entry name" value="ATP-dep_DNA_Helicase"/>
</dbReference>
<dbReference type="GO" id="GO:0016787">
    <property type="term" value="F:hydrolase activity"/>
    <property type="evidence" value="ECO:0007669"/>
    <property type="project" value="UniProtKB-KW"/>
</dbReference>
<dbReference type="InterPro" id="IPR001650">
    <property type="entry name" value="Helicase_C-like"/>
</dbReference>
<dbReference type="CDD" id="cd18789">
    <property type="entry name" value="SF2_C_XPB"/>
    <property type="match status" value="1"/>
</dbReference>
<dbReference type="AlphaFoldDB" id="A0A5R9G977"/>
<dbReference type="InterPro" id="IPR014001">
    <property type="entry name" value="Helicase_ATP-bd"/>
</dbReference>
<dbReference type="PANTHER" id="PTHR11274">
    <property type="entry name" value="RAD25/XP-B DNA REPAIR HELICASE"/>
    <property type="match status" value="1"/>
</dbReference>
<keyword evidence="4 12" id="KW-0347">Helicase</keyword>
<dbReference type="PROSITE" id="PS51192">
    <property type="entry name" value="HELICASE_ATP_BIND_1"/>
    <property type="match status" value="1"/>
</dbReference>
<reference evidence="12 13" key="1">
    <citation type="submission" date="2019-05" db="EMBL/GenBank/DDBJ databases">
        <authorList>
            <person name="Narsing Rao M.P."/>
            <person name="Li W.J."/>
        </authorList>
    </citation>
    <scope>NUCLEOTIDE SEQUENCE [LARGE SCALE GENOMIC DNA]</scope>
    <source>
        <strain evidence="12 13">SYSU_K30003</strain>
    </source>
</reference>
<dbReference type="SMART" id="SM00490">
    <property type="entry name" value="HELICc"/>
    <property type="match status" value="1"/>
</dbReference>
<keyword evidence="5" id="KW-0067">ATP-binding</keyword>
<dbReference type="Pfam" id="PF04851">
    <property type="entry name" value="ResIII"/>
    <property type="match status" value="1"/>
</dbReference>
<comment type="catalytic activity">
    <reaction evidence="9">
        <text>ATP + H2O = ADP + phosphate + H(+)</text>
        <dbReference type="Rhea" id="RHEA:13065"/>
        <dbReference type="ChEBI" id="CHEBI:15377"/>
        <dbReference type="ChEBI" id="CHEBI:15378"/>
        <dbReference type="ChEBI" id="CHEBI:30616"/>
        <dbReference type="ChEBI" id="CHEBI:43474"/>
        <dbReference type="ChEBI" id="CHEBI:456216"/>
        <dbReference type="EC" id="5.6.2.4"/>
    </reaction>
</comment>
<dbReference type="EC" id="5.6.2.4" evidence="8"/>
<dbReference type="InterPro" id="IPR032438">
    <property type="entry name" value="ERCC3_RAD25_C"/>
</dbReference>
<proteinExistence type="inferred from homology"/>
<dbReference type="InterPro" id="IPR006935">
    <property type="entry name" value="Helicase/UvrB_N"/>
</dbReference>
<comment type="similarity">
    <text evidence="1">Belongs to the helicase family. RAD25/XPB subfamily.</text>
</comment>
<keyword evidence="13" id="KW-1185">Reference proteome</keyword>
<dbReference type="SMART" id="SM00487">
    <property type="entry name" value="DEXDc"/>
    <property type="match status" value="1"/>
</dbReference>
<feature type="domain" description="Helicase ATP-binding" evidence="10">
    <location>
        <begin position="202"/>
        <end position="358"/>
    </location>
</feature>
<dbReference type="EMBL" id="VCIW01000018">
    <property type="protein sequence ID" value="TLS49938.1"/>
    <property type="molecule type" value="Genomic_DNA"/>
</dbReference>
<dbReference type="SUPFAM" id="SSF52540">
    <property type="entry name" value="P-loop containing nucleoside triphosphate hydrolases"/>
    <property type="match status" value="2"/>
</dbReference>
<comment type="catalytic activity">
    <reaction evidence="7">
        <text>Couples ATP hydrolysis with the unwinding of duplex DNA by translocating in the 3'-5' direction.</text>
        <dbReference type="EC" id="5.6.2.4"/>
    </reaction>
</comment>
<dbReference type="InterPro" id="IPR027417">
    <property type="entry name" value="P-loop_NTPase"/>
</dbReference>
<dbReference type="RefSeq" id="WP_138196759.1">
    <property type="nucleotide sequence ID" value="NZ_VCIW01000018.1"/>
</dbReference>
<dbReference type="Proteomes" id="UP000309676">
    <property type="component" value="Unassembled WGS sequence"/>
</dbReference>
<feature type="domain" description="Helicase C-terminal" evidence="11">
    <location>
        <begin position="413"/>
        <end position="560"/>
    </location>
</feature>
<evidence type="ECO:0000259" key="11">
    <source>
        <dbReference type="PROSITE" id="PS51194"/>
    </source>
</evidence>